<dbReference type="RefSeq" id="WP_055682368.1">
    <property type="nucleotide sequence ID" value="NZ_CANMUL010000002.1"/>
</dbReference>
<gene>
    <name evidence="1" type="ORF">JAN5088_01693</name>
</gene>
<dbReference type="Proteomes" id="UP000048908">
    <property type="component" value="Unassembled WGS sequence"/>
</dbReference>
<evidence type="ECO:0000313" key="1">
    <source>
        <dbReference type="EMBL" id="CTQ32919.1"/>
    </source>
</evidence>
<reference evidence="1 2" key="1">
    <citation type="submission" date="2015-07" db="EMBL/GenBank/DDBJ databases">
        <authorList>
            <person name="Noorani M."/>
        </authorList>
    </citation>
    <scope>NUCLEOTIDE SEQUENCE [LARGE SCALE GENOMIC DNA]</scope>
    <source>
        <strain evidence="1 2">CECT 5088</strain>
    </source>
</reference>
<accession>A0A0M6XPA2</accession>
<organism evidence="1 2">
    <name type="scientific">Jannaschia rubra</name>
    <dbReference type="NCBI Taxonomy" id="282197"/>
    <lineage>
        <taxon>Bacteria</taxon>
        <taxon>Pseudomonadati</taxon>
        <taxon>Pseudomonadota</taxon>
        <taxon>Alphaproteobacteria</taxon>
        <taxon>Rhodobacterales</taxon>
        <taxon>Roseobacteraceae</taxon>
        <taxon>Jannaschia</taxon>
    </lineage>
</organism>
<name>A0A0M6XPA2_9RHOB</name>
<dbReference type="OrthoDB" id="7658657at2"/>
<sequence length="144" mass="15224">MRFAVLLLPFALGACQAIETALDDGTPRTGDAPPSAEVRVVGVKARPDRVTIRLSDGARCVGERPENEPGGWSGITTGCGYQLPYTVVLKQGVEGQRYTIETPTAGTGPRAEVLVTDVDGIRRLFTSAFGPDVRFETLPPAPAA</sequence>
<protein>
    <submittedName>
        <fullName evidence="1">Uncharacterized protein</fullName>
    </submittedName>
</protein>
<dbReference type="STRING" id="282197.SAMN04488517_103425"/>
<evidence type="ECO:0000313" key="2">
    <source>
        <dbReference type="Proteomes" id="UP000048908"/>
    </source>
</evidence>
<dbReference type="AlphaFoldDB" id="A0A0M6XPA2"/>
<dbReference type="PROSITE" id="PS51257">
    <property type="entry name" value="PROKAR_LIPOPROTEIN"/>
    <property type="match status" value="1"/>
</dbReference>
<dbReference type="EMBL" id="CXPG01000016">
    <property type="protein sequence ID" value="CTQ32919.1"/>
    <property type="molecule type" value="Genomic_DNA"/>
</dbReference>
<proteinExistence type="predicted"/>
<keyword evidence="2" id="KW-1185">Reference proteome</keyword>